<feature type="transmembrane region" description="Helical" evidence="1">
    <location>
        <begin position="182"/>
        <end position="199"/>
    </location>
</feature>
<dbReference type="InterPro" id="IPR036938">
    <property type="entry name" value="PAP2/HPO_sf"/>
</dbReference>
<dbReference type="RefSeq" id="WP_369331134.1">
    <property type="nucleotide sequence ID" value="NZ_JAULBC010000007.1"/>
</dbReference>
<name>A0ABV3ZIK4_9BACT</name>
<dbReference type="SMART" id="SM00014">
    <property type="entry name" value="acidPPc"/>
    <property type="match status" value="1"/>
</dbReference>
<organism evidence="4 5">
    <name type="scientific">Danxiaibacter flavus</name>
    <dbReference type="NCBI Taxonomy" id="3049108"/>
    <lineage>
        <taxon>Bacteria</taxon>
        <taxon>Pseudomonadati</taxon>
        <taxon>Bacteroidota</taxon>
        <taxon>Chitinophagia</taxon>
        <taxon>Chitinophagales</taxon>
        <taxon>Chitinophagaceae</taxon>
        <taxon>Danxiaibacter</taxon>
    </lineage>
</organism>
<feature type="transmembrane region" description="Helical" evidence="1">
    <location>
        <begin position="211"/>
        <end position="229"/>
    </location>
</feature>
<evidence type="ECO:0000256" key="1">
    <source>
        <dbReference type="SAM" id="Phobius"/>
    </source>
</evidence>
<feature type="signal peptide" evidence="2">
    <location>
        <begin position="1"/>
        <end position="23"/>
    </location>
</feature>
<evidence type="ECO:0000259" key="3">
    <source>
        <dbReference type="SMART" id="SM00014"/>
    </source>
</evidence>
<dbReference type="InterPro" id="IPR000326">
    <property type="entry name" value="PAP2/HPO"/>
</dbReference>
<dbReference type="SUPFAM" id="SSF48317">
    <property type="entry name" value="Acid phosphatase/Vanadium-dependent haloperoxidase"/>
    <property type="match status" value="1"/>
</dbReference>
<dbReference type="Proteomes" id="UP001560573">
    <property type="component" value="Unassembled WGS sequence"/>
</dbReference>
<keyword evidence="2" id="KW-0732">Signal</keyword>
<dbReference type="EMBL" id="JAULBC010000007">
    <property type="protein sequence ID" value="MEX6689726.1"/>
    <property type="molecule type" value="Genomic_DNA"/>
</dbReference>
<feature type="chain" id="PRO_5045139667" evidence="2">
    <location>
        <begin position="24"/>
        <end position="264"/>
    </location>
</feature>
<comment type="caution">
    <text evidence="4">The sequence shown here is derived from an EMBL/GenBank/DDBJ whole genome shotgun (WGS) entry which is preliminary data.</text>
</comment>
<keyword evidence="5" id="KW-1185">Reference proteome</keyword>
<accession>A0ABV3ZIK4</accession>
<dbReference type="PANTHER" id="PTHR14969">
    <property type="entry name" value="SPHINGOSINE-1-PHOSPHATE PHOSPHOHYDROLASE"/>
    <property type="match status" value="1"/>
</dbReference>
<gene>
    <name evidence="4" type="ORF">QTN47_19630</name>
</gene>
<sequence>MSKVCSVFFFCILFGAASVRGQADSSHVQLSLQDTVTVSPKKAYNPYRWTVAGTIIPAGLISYGVIALHSGSLKDVNEYFHDRMWTSHPHNPVHVDNYLQWAPAVAVYGLNLAGVKGYHNLRDRSIIYGMSLVIMSSVTVVTKNISHEWRPDMSDDKSFPSGHTANAFAAAEFMRREYSNVSPWYGIAGYAAAAATGYFRMYNNKHWFSDVVGGAGVGILSTNVAYWVYPSIKKWLFKNDKTGHTMALPFYQNGVTGLAFVHQL</sequence>
<protein>
    <submittedName>
        <fullName evidence="4">Phosphatase PAP2 family protein</fullName>
    </submittedName>
</protein>
<evidence type="ECO:0000256" key="2">
    <source>
        <dbReference type="SAM" id="SignalP"/>
    </source>
</evidence>
<reference evidence="4 5" key="1">
    <citation type="submission" date="2023-07" db="EMBL/GenBank/DDBJ databases">
        <authorList>
            <person name="Lian W.-H."/>
        </authorList>
    </citation>
    <scope>NUCLEOTIDE SEQUENCE [LARGE SCALE GENOMIC DNA]</scope>
    <source>
        <strain evidence="4 5">SYSU DXS3180</strain>
    </source>
</reference>
<evidence type="ECO:0000313" key="4">
    <source>
        <dbReference type="EMBL" id="MEX6689726.1"/>
    </source>
</evidence>
<feature type="domain" description="Phosphatidic acid phosphatase type 2/haloperoxidase" evidence="3">
    <location>
        <begin position="125"/>
        <end position="226"/>
    </location>
</feature>
<dbReference type="PANTHER" id="PTHR14969:SF13">
    <property type="entry name" value="AT30094P"/>
    <property type="match status" value="1"/>
</dbReference>
<proteinExistence type="predicted"/>
<dbReference type="Gene3D" id="1.20.144.10">
    <property type="entry name" value="Phosphatidic acid phosphatase type 2/haloperoxidase"/>
    <property type="match status" value="1"/>
</dbReference>
<keyword evidence="1" id="KW-0472">Membrane</keyword>
<dbReference type="Pfam" id="PF01569">
    <property type="entry name" value="PAP2"/>
    <property type="match status" value="1"/>
</dbReference>
<evidence type="ECO:0000313" key="5">
    <source>
        <dbReference type="Proteomes" id="UP001560573"/>
    </source>
</evidence>
<keyword evidence="1" id="KW-0812">Transmembrane</keyword>
<keyword evidence="1" id="KW-1133">Transmembrane helix</keyword>
<feature type="transmembrane region" description="Helical" evidence="1">
    <location>
        <begin position="47"/>
        <end position="68"/>
    </location>
</feature>